<sequence length="77" mass="8347">MEGQNTSTFRKYGLSHEASRSLSLVYTDSSGNQRSLNIVCKDVSQTKLWVNGLRTLTAKWSQLATSSPGGVLAKGVE</sequence>
<feature type="non-terminal residue" evidence="1">
    <location>
        <position position="77"/>
    </location>
</feature>
<name>A0AAE0L6R5_9CHLO</name>
<organism evidence="1 2">
    <name type="scientific">Cymbomonas tetramitiformis</name>
    <dbReference type="NCBI Taxonomy" id="36881"/>
    <lineage>
        <taxon>Eukaryota</taxon>
        <taxon>Viridiplantae</taxon>
        <taxon>Chlorophyta</taxon>
        <taxon>Pyramimonadophyceae</taxon>
        <taxon>Pyramimonadales</taxon>
        <taxon>Pyramimonadaceae</taxon>
        <taxon>Cymbomonas</taxon>
    </lineage>
</organism>
<gene>
    <name evidence="1" type="ORF">CYMTET_17962</name>
</gene>
<dbReference type="EMBL" id="LGRX02008239">
    <property type="protein sequence ID" value="KAK3273815.1"/>
    <property type="molecule type" value="Genomic_DNA"/>
</dbReference>
<comment type="caution">
    <text evidence="1">The sequence shown here is derived from an EMBL/GenBank/DDBJ whole genome shotgun (WGS) entry which is preliminary data.</text>
</comment>
<dbReference type="InterPro" id="IPR011993">
    <property type="entry name" value="PH-like_dom_sf"/>
</dbReference>
<evidence type="ECO:0000313" key="2">
    <source>
        <dbReference type="Proteomes" id="UP001190700"/>
    </source>
</evidence>
<dbReference type="AlphaFoldDB" id="A0AAE0L6R5"/>
<reference evidence="1 2" key="1">
    <citation type="journal article" date="2015" name="Genome Biol. Evol.">
        <title>Comparative Genomics of a Bacterivorous Green Alga Reveals Evolutionary Causalities and Consequences of Phago-Mixotrophic Mode of Nutrition.</title>
        <authorList>
            <person name="Burns J.A."/>
            <person name="Paasch A."/>
            <person name="Narechania A."/>
            <person name="Kim E."/>
        </authorList>
    </citation>
    <scope>NUCLEOTIDE SEQUENCE [LARGE SCALE GENOMIC DNA]</scope>
    <source>
        <strain evidence="1 2">PLY_AMNH</strain>
    </source>
</reference>
<protein>
    <recommendedName>
        <fullName evidence="3">PH domain-containing protein</fullName>
    </recommendedName>
</protein>
<dbReference type="Gene3D" id="2.30.29.30">
    <property type="entry name" value="Pleckstrin-homology domain (PH domain)/Phosphotyrosine-binding domain (PTB)"/>
    <property type="match status" value="1"/>
</dbReference>
<evidence type="ECO:0000313" key="1">
    <source>
        <dbReference type="EMBL" id="KAK3273815.1"/>
    </source>
</evidence>
<proteinExistence type="predicted"/>
<accession>A0AAE0L6R5</accession>
<dbReference type="Proteomes" id="UP001190700">
    <property type="component" value="Unassembled WGS sequence"/>
</dbReference>
<evidence type="ECO:0008006" key="3">
    <source>
        <dbReference type="Google" id="ProtNLM"/>
    </source>
</evidence>
<keyword evidence="2" id="KW-1185">Reference proteome</keyword>